<evidence type="ECO:0000256" key="1">
    <source>
        <dbReference type="ARBA" id="ARBA00001947"/>
    </source>
</evidence>
<comment type="cofactor">
    <cofactor evidence="1">
        <name>Zn(2+)</name>
        <dbReference type="ChEBI" id="CHEBI:29105"/>
    </cofactor>
</comment>
<reference evidence="11" key="1">
    <citation type="journal article" date="2019" name="Mol. Biol. Evol.">
        <title>Blast fungal genomes show frequent chromosomal changes, gene gains and losses, and effector gene turnover.</title>
        <authorList>
            <person name="Gomez Luciano L.B."/>
            <person name="Jason Tsai I."/>
            <person name="Chuma I."/>
            <person name="Tosa Y."/>
            <person name="Chen Y.H."/>
            <person name="Li J.Y."/>
            <person name="Li M.Y."/>
            <person name="Jade Lu M.Y."/>
            <person name="Nakayashiki H."/>
            <person name="Li W.H."/>
        </authorList>
    </citation>
    <scope>NUCLEOTIDE SEQUENCE</scope>
    <source>
        <strain evidence="11">NI907</strain>
    </source>
</reference>
<name>A0A6P8ARA9_PYRGI</name>
<evidence type="ECO:0000259" key="9">
    <source>
        <dbReference type="PROSITE" id="PS52035"/>
    </source>
</evidence>
<dbReference type="RefSeq" id="XP_030977419.1">
    <property type="nucleotide sequence ID" value="XM_031129355.1"/>
</dbReference>
<evidence type="ECO:0000313" key="10">
    <source>
        <dbReference type="Proteomes" id="UP000515153"/>
    </source>
</evidence>
<dbReference type="Proteomes" id="UP000515153">
    <property type="component" value="Unplaced"/>
</dbReference>
<proteinExistence type="inferred from homology"/>
<feature type="signal peptide" evidence="8">
    <location>
        <begin position="1"/>
        <end position="15"/>
    </location>
</feature>
<evidence type="ECO:0000256" key="8">
    <source>
        <dbReference type="SAM" id="SignalP"/>
    </source>
</evidence>
<dbReference type="InterPro" id="IPR000834">
    <property type="entry name" value="Peptidase_M14"/>
</dbReference>
<dbReference type="Gene3D" id="3.40.630.10">
    <property type="entry name" value="Zn peptidases"/>
    <property type="match status" value="1"/>
</dbReference>
<organism evidence="10 11">
    <name type="scientific">Pyricularia grisea</name>
    <name type="common">Crabgrass-specific blast fungus</name>
    <name type="synonym">Magnaporthe grisea</name>
    <dbReference type="NCBI Taxonomy" id="148305"/>
    <lineage>
        <taxon>Eukaryota</taxon>
        <taxon>Fungi</taxon>
        <taxon>Dikarya</taxon>
        <taxon>Ascomycota</taxon>
        <taxon>Pezizomycotina</taxon>
        <taxon>Sordariomycetes</taxon>
        <taxon>Sordariomycetidae</taxon>
        <taxon>Magnaporthales</taxon>
        <taxon>Pyriculariaceae</taxon>
        <taxon>Pyricularia</taxon>
    </lineage>
</organism>
<dbReference type="FunFam" id="3.40.630.10:FF:000155">
    <property type="entry name" value="Zn-dependent exopeptidase"/>
    <property type="match status" value="1"/>
</dbReference>
<protein>
    <recommendedName>
        <fullName evidence="9">Peptidase M14 domain-containing protein</fullName>
    </recommendedName>
</protein>
<evidence type="ECO:0000256" key="6">
    <source>
        <dbReference type="ARBA" id="ARBA00023049"/>
    </source>
</evidence>
<dbReference type="PANTHER" id="PTHR11705">
    <property type="entry name" value="PROTEASE FAMILY M14 CARBOXYPEPTIDASE A,B"/>
    <property type="match status" value="1"/>
</dbReference>
<feature type="domain" description="Peptidase M14" evidence="9">
    <location>
        <begin position="68"/>
        <end position="432"/>
    </location>
</feature>
<evidence type="ECO:0000256" key="7">
    <source>
        <dbReference type="PROSITE-ProRule" id="PRU01379"/>
    </source>
</evidence>
<reference evidence="11" key="3">
    <citation type="submission" date="2025-08" db="UniProtKB">
        <authorList>
            <consortium name="RefSeq"/>
        </authorList>
    </citation>
    <scope>IDENTIFICATION</scope>
    <source>
        <strain evidence="11">NI907</strain>
    </source>
</reference>
<dbReference type="Pfam" id="PF00246">
    <property type="entry name" value="Peptidase_M14"/>
    <property type="match status" value="1"/>
</dbReference>
<dbReference type="GeneID" id="41964263"/>
<sequence>MKLLTISALVSLTWACVLPEERIAGSSSRLGRRQITGNTGIPVGTGDRFNDGKELPRGVGTQNTAVTSVLSVKEIDSGFRALASHYNFQTFQAPQKTYEGRSVFGGKVGGNGTCNDAYRVYLNGAIHARERGSADGVLFFVADLLYANEKNTGITYGRKSYTNADVKKALSAGLIFVPLSNPDGVAYDQSSNSCWRKNRNPRSAKAGDDSTIGVDLNRNFDFLWDFPKEFAPSVASSVASTDPSSEVFHGTSAFSEPETQNIKWVLDTYKKVRWFVDLHSYTGDVLYSWGSDTNQDKYDYMNFHNSSYNAVRGIVNDVPGRGRGYGEYSPTAEDSVNQGAAKRMGDAMSTANGRKYTVSQAVGLYPTSGASDDYSYSRHFTDPSQNLVHGYTVEFGFGNNAVPDCPFYPSQSQHNDNLREIGAGFMETLLAAVDLGLGDPTKC</sequence>
<keyword evidence="3" id="KW-0645">Protease</keyword>
<evidence type="ECO:0000256" key="5">
    <source>
        <dbReference type="ARBA" id="ARBA00022833"/>
    </source>
</evidence>
<dbReference type="OrthoDB" id="3626597at2759"/>
<dbReference type="KEGG" id="pgri:PgNI_09371"/>
<comment type="similarity">
    <text evidence="2 7">Belongs to the peptidase M14 family.</text>
</comment>
<feature type="chain" id="PRO_5028249856" description="Peptidase M14 domain-containing protein" evidence="8">
    <location>
        <begin position="16"/>
        <end position="443"/>
    </location>
</feature>
<gene>
    <name evidence="11" type="ORF">PgNI_09371</name>
</gene>
<dbReference type="GO" id="GO:0004181">
    <property type="term" value="F:metallocarboxypeptidase activity"/>
    <property type="evidence" value="ECO:0007669"/>
    <property type="project" value="InterPro"/>
</dbReference>
<evidence type="ECO:0000313" key="11">
    <source>
        <dbReference type="RefSeq" id="XP_030977419.1"/>
    </source>
</evidence>
<dbReference type="PROSITE" id="PS52035">
    <property type="entry name" value="PEPTIDASE_M14"/>
    <property type="match status" value="1"/>
</dbReference>
<keyword evidence="4" id="KW-0378">Hydrolase</keyword>
<reference evidence="11" key="2">
    <citation type="submission" date="2019-10" db="EMBL/GenBank/DDBJ databases">
        <authorList>
            <consortium name="NCBI Genome Project"/>
        </authorList>
    </citation>
    <scope>NUCLEOTIDE SEQUENCE</scope>
    <source>
        <strain evidence="11">NI907</strain>
    </source>
</reference>
<evidence type="ECO:0000256" key="3">
    <source>
        <dbReference type="ARBA" id="ARBA00022670"/>
    </source>
</evidence>
<dbReference type="PANTHER" id="PTHR11705:SF143">
    <property type="entry name" value="SLL0236 PROTEIN"/>
    <property type="match status" value="1"/>
</dbReference>
<keyword evidence="6" id="KW-0482">Metalloprotease</keyword>
<feature type="active site" description="Proton donor/acceptor" evidence="7">
    <location>
        <position position="394"/>
    </location>
</feature>
<accession>A0A6P8ARA9</accession>
<evidence type="ECO:0000256" key="4">
    <source>
        <dbReference type="ARBA" id="ARBA00022801"/>
    </source>
</evidence>
<keyword evidence="5" id="KW-0862">Zinc</keyword>
<keyword evidence="10" id="KW-1185">Reference proteome</keyword>
<evidence type="ECO:0000256" key="2">
    <source>
        <dbReference type="ARBA" id="ARBA00005988"/>
    </source>
</evidence>
<dbReference type="GO" id="GO:0006508">
    <property type="term" value="P:proteolysis"/>
    <property type="evidence" value="ECO:0007669"/>
    <property type="project" value="UniProtKB-KW"/>
</dbReference>
<dbReference type="AlphaFoldDB" id="A0A6P8ARA9"/>
<dbReference type="SMART" id="SM00631">
    <property type="entry name" value="Zn_pept"/>
    <property type="match status" value="1"/>
</dbReference>
<dbReference type="GO" id="GO:0008270">
    <property type="term" value="F:zinc ion binding"/>
    <property type="evidence" value="ECO:0007669"/>
    <property type="project" value="InterPro"/>
</dbReference>
<dbReference type="SUPFAM" id="SSF53187">
    <property type="entry name" value="Zn-dependent exopeptidases"/>
    <property type="match status" value="1"/>
</dbReference>
<keyword evidence="8" id="KW-0732">Signal</keyword>